<comment type="similarity">
    <text evidence="2 4">Belongs to the bacterial solute-binding protein 3 family.</text>
</comment>
<dbReference type="SMART" id="SM00079">
    <property type="entry name" value="PBPe"/>
    <property type="match status" value="1"/>
</dbReference>
<dbReference type="PROSITE" id="PS01039">
    <property type="entry name" value="SBP_BACTERIAL_3"/>
    <property type="match status" value="1"/>
</dbReference>
<dbReference type="AlphaFoldDB" id="E6MEW6"/>
<dbReference type="InterPro" id="IPR001638">
    <property type="entry name" value="Solute-binding_3/MltF_N"/>
</dbReference>
<dbReference type="RefSeq" id="WP_006597968.1">
    <property type="nucleotide sequence ID" value="NZ_GL622359.1"/>
</dbReference>
<dbReference type="Proteomes" id="UP000004754">
    <property type="component" value="Unassembled WGS sequence"/>
</dbReference>
<evidence type="ECO:0000256" key="2">
    <source>
        <dbReference type="ARBA" id="ARBA00010333"/>
    </source>
</evidence>
<dbReference type="Gene3D" id="3.40.190.10">
    <property type="entry name" value="Periplasmic binding protein-like II"/>
    <property type="match status" value="2"/>
</dbReference>
<dbReference type="PANTHER" id="PTHR35936:SF19">
    <property type="entry name" value="AMINO-ACID-BINDING PROTEIN YXEM-RELATED"/>
    <property type="match status" value="1"/>
</dbReference>
<dbReference type="Pfam" id="PF00497">
    <property type="entry name" value="SBP_bac_3"/>
    <property type="match status" value="1"/>
</dbReference>
<dbReference type="eggNOG" id="COG0834">
    <property type="taxonomic scope" value="Bacteria"/>
</dbReference>
<dbReference type="SUPFAM" id="SSF53850">
    <property type="entry name" value="Periplasmic binding protein-like II"/>
    <property type="match status" value="1"/>
</dbReference>
<keyword evidence="9" id="KW-1185">Reference proteome</keyword>
<dbReference type="HOGENOM" id="CLU_019602_18_2_9"/>
<evidence type="ECO:0000313" key="9">
    <source>
        <dbReference type="Proteomes" id="UP000004754"/>
    </source>
</evidence>
<feature type="domain" description="Ionotropic glutamate receptor C-terminal" evidence="7">
    <location>
        <begin position="34"/>
        <end position="269"/>
    </location>
</feature>
<dbReference type="CDD" id="cd13530">
    <property type="entry name" value="PBP2_peptides_like"/>
    <property type="match status" value="1"/>
</dbReference>
<dbReference type="EMBL" id="AEQN01000010">
    <property type="protein sequence ID" value="EFV02316.1"/>
    <property type="molecule type" value="Genomic_DNA"/>
</dbReference>
<dbReference type="GO" id="GO:0030313">
    <property type="term" value="C:cell envelope"/>
    <property type="evidence" value="ECO:0007669"/>
    <property type="project" value="UniProtKB-SubCell"/>
</dbReference>
<dbReference type="SMART" id="SM00062">
    <property type="entry name" value="PBPb"/>
    <property type="match status" value="1"/>
</dbReference>
<organism evidence="8 9">
    <name type="scientific">Pseudoramibacter alactolyticus ATCC 23263</name>
    <dbReference type="NCBI Taxonomy" id="887929"/>
    <lineage>
        <taxon>Bacteria</taxon>
        <taxon>Bacillati</taxon>
        <taxon>Bacillota</taxon>
        <taxon>Clostridia</taxon>
        <taxon>Eubacteriales</taxon>
        <taxon>Eubacteriaceae</taxon>
        <taxon>Pseudoramibacter</taxon>
    </lineage>
</organism>
<comment type="caution">
    <text evidence="8">The sequence shown here is derived from an EMBL/GenBank/DDBJ whole genome shotgun (WGS) entry which is preliminary data.</text>
</comment>
<evidence type="ECO:0000256" key="3">
    <source>
        <dbReference type="ARBA" id="ARBA00022729"/>
    </source>
</evidence>
<name>E6MEW6_9FIRM</name>
<evidence type="ECO:0000259" key="7">
    <source>
        <dbReference type="SMART" id="SM00079"/>
    </source>
</evidence>
<evidence type="ECO:0000259" key="6">
    <source>
        <dbReference type="SMART" id="SM00062"/>
    </source>
</evidence>
<feature type="signal peptide" evidence="5">
    <location>
        <begin position="1"/>
        <end position="20"/>
    </location>
</feature>
<dbReference type="PANTHER" id="PTHR35936">
    <property type="entry name" value="MEMBRANE-BOUND LYTIC MUREIN TRANSGLYCOSYLASE F"/>
    <property type="match status" value="1"/>
</dbReference>
<keyword evidence="3 5" id="KW-0732">Signal</keyword>
<feature type="chain" id="PRO_5003208107" evidence="5">
    <location>
        <begin position="21"/>
        <end position="281"/>
    </location>
</feature>
<accession>E6MEW6</accession>
<evidence type="ECO:0000313" key="8">
    <source>
        <dbReference type="EMBL" id="EFV02316.1"/>
    </source>
</evidence>
<gene>
    <name evidence="8" type="ORF">HMP0721_0549</name>
</gene>
<sequence>MMKKLVIILFAVTLLLGATACGKARQTDPLADNVLTIGTDSDFVPMEYRDKNKALKGFEIDLGNAIAQRMGVRAFWIDTGWNSIFNRMNGGKYDCVMSAINDTTAREQNFAMTDPYFISSIVIVSRKETNEQQADAGGRPAKETIDRAEKLNGRKVGMLKDIKRRDTMTDLQTRYPKIKIKGFSNSAKLFKALKKKKIDNIVVDEAVAITYQKKDPEHLAITSAAINQKAFAIACRKDNSALSEKISRAIADLKADGTYRKLTLKWFGRDMTKDALTQTMQ</sequence>
<dbReference type="OrthoDB" id="368655at2"/>
<dbReference type="STRING" id="887929.HMP0721_0549"/>
<dbReference type="InterPro" id="IPR018313">
    <property type="entry name" value="SBP_3_CS"/>
</dbReference>
<evidence type="ECO:0000256" key="1">
    <source>
        <dbReference type="ARBA" id="ARBA00004196"/>
    </source>
</evidence>
<evidence type="ECO:0000256" key="5">
    <source>
        <dbReference type="SAM" id="SignalP"/>
    </source>
</evidence>
<dbReference type="GO" id="GO:0016020">
    <property type="term" value="C:membrane"/>
    <property type="evidence" value="ECO:0007669"/>
    <property type="project" value="InterPro"/>
</dbReference>
<evidence type="ECO:0000256" key="4">
    <source>
        <dbReference type="RuleBase" id="RU003744"/>
    </source>
</evidence>
<dbReference type="GO" id="GO:0015276">
    <property type="term" value="F:ligand-gated monoatomic ion channel activity"/>
    <property type="evidence" value="ECO:0007669"/>
    <property type="project" value="InterPro"/>
</dbReference>
<dbReference type="InterPro" id="IPR001320">
    <property type="entry name" value="Iontro_rcpt_C"/>
</dbReference>
<comment type="subcellular location">
    <subcellularLocation>
        <location evidence="1">Cell envelope</location>
    </subcellularLocation>
</comment>
<protein>
    <submittedName>
        <fullName evidence="8">ABC transporter, substrate-binding protein, family 3</fullName>
    </submittedName>
</protein>
<dbReference type="PROSITE" id="PS51257">
    <property type="entry name" value="PROKAR_LIPOPROTEIN"/>
    <property type="match status" value="1"/>
</dbReference>
<reference evidence="8 9" key="1">
    <citation type="submission" date="2010-12" db="EMBL/GenBank/DDBJ databases">
        <authorList>
            <person name="Muzny D."/>
            <person name="Qin X."/>
            <person name="Deng J."/>
            <person name="Jiang H."/>
            <person name="Liu Y."/>
            <person name="Qu J."/>
            <person name="Song X.-Z."/>
            <person name="Zhang L."/>
            <person name="Thornton R."/>
            <person name="Coyle M."/>
            <person name="Francisco L."/>
            <person name="Jackson L."/>
            <person name="Javaid M."/>
            <person name="Korchina V."/>
            <person name="Kovar C."/>
            <person name="Mata R."/>
            <person name="Mathew T."/>
            <person name="Ngo R."/>
            <person name="Nguyen L."/>
            <person name="Nguyen N."/>
            <person name="Okwuonu G."/>
            <person name="Ongeri F."/>
            <person name="Pham C."/>
            <person name="Simmons D."/>
            <person name="Wilczek-Boney K."/>
            <person name="Hale W."/>
            <person name="Jakkamsetti A."/>
            <person name="Pham P."/>
            <person name="Ruth R."/>
            <person name="San Lucas F."/>
            <person name="Warren J."/>
            <person name="Zhang J."/>
            <person name="Zhao Z."/>
            <person name="Zhou C."/>
            <person name="Zhu D."/>
            <person name="Lee S."/>
            <person name="Bess C."/>
            <person name="Blankenburg K."/>
            <person name="Forbes L."/>
            <person name="Fu Q."/>
            <person name="Gubbala S."/>
            <person name="Hirani K."/>
            <person name="Jayaseelan J.C."/>
            <person name="Lara F."/>
            <person name="Munidasa M."/>
            <person name="Palculict T."/>
            <person name="Patil S."/>
            <person name="Pu L.-L."/>
            <person name="Saada N."/>
            <person name="Tang L."/>
            <person name="Weissenberger G."/>
            <person name="Zhu Y."/>
            <person name="Hemphill L."/>
            <person name="Shang Y."/>
            <person name="Youmans B."/>
            <person name="Ayvaz T."/>
            <person name="Ross M."/>
            <person name="Santibanez J."/>
            <person name="Aqrawi P."/>
            <person name="Gross S."/>
            <person name="Joshi V."/>
            <person name="Fowler G."/>
            <person name="Nazareth L."/>
            <person name="Reid J."/>
            <person name="Worley K."/>
            <person name="Petrosino J."/>
            <person name="Highlander S."/>
            <person name="Gibbs R."/>
        </authorList>
    </citation>
    <scope>NUCLEOTIDE SEQUENCE [LARGE SCALE GENOMIC DNA]</scope>
    <source>
        <strain evidence="8 9">ATCC 23263</strain>
    </source>
</reference>
<proteinExistence type="inferred from homology"/>
<feature type="domain" description="Solute-binding protein family 3/N-terminal" evidence="6">
    <location>
        <begin position="34"/>
        <end position="270"/>
    </location>
</feature>